<dbReference type="InterPro" id="IPR045076">
    <property type="entry name" value="MutS"/>
</dbReference>
<dbReference type="GO" id="GO:0006298">
    <property type="term" value="P:mismatch repair"/>
    <property type="evidence" value="ECO:0007669"/>
    <property type="project" value="InterPro"/>
</dbReference>
<evidence type="ECO:0000259" key="4">
    <source>
        <dbReference type="SMART" id="SM00534"/>
    </source>
</evidence>
<dbReference type="Proteomes" id="UP000537260">
    <property type="component" value="Unassembled WGS sequence"/>
</dbReference>
<keyword evidence="6" id="KW-1185">Reference proteome</keyword>
<dbReference type="GO" id="GO:0005829">
    <property type="term" value="C:cytosol"/>
    <property type="evidence" value="ECO:0007669"/>
    <property type="project" value="TreeGrafter"/>
</dbReference>
<dbReference type="SMART" id="SM00534">
    <property type="entry name" value="MUTSac"/>
    <property type="match status" value="1"/>
</dbReference>
<dbReference type="GO" id="GO:0005524">
    <property type="term" value="F:ATP binding"/>
    <property type="evidence" value="ECO:0007669"/>
    <property type="project" value="UniProtKB-KW"/>
</dbReference>
<dbReference type="Pfam" id="PF00488">
    <property type="entry name" value="MutS_V"/>
    <property type="match status" value="1"/>
</dbReference>
<sequence length="524" mass="58343">MMSQTATRPTVSAVTSPSILFVNGENEMPRLTLVAPACFADLNLDQIVEAITAGREEYDLKPFFYTPLTTVDALQYRHEVLRDLESDELLGSVGRFAHLMREIRKYALQADKLRVAHQKERWILDAVQLYDRAVRSLAEDLDAANVQSRGLSEFRDYLVAYLQSSSYVSMVEEAARLIRELSAIRYCVQIRGNRVQVTPYESEIDYGAEVESTFEKFKQGGVAGHLVAFPNWVEMNHVEADILSFVASLNPDTFHAVASFCAQHSSYVDRAIASFDREIQFYVAYRAYTDIFVSAGLPVCYPEVVDRSTALSAHAVFDLALATKLIPTRREVVCNDFALVGAERILVVSGANQGGKTTFARAFGQVHYLAALGCTVPGRDAHLTLFDDLLTHFEKEEDLHGLSGKLEDDLLRIRDILDRATERSIVIMNEIFTSTTLDDAVFLGTEIMKRIIHRGAVCVCVTFVDELSSLDPSVVSMVAQVDPNDPVARTFSIVRKPADGLAYAAAIARKYGLTYDSLMERISS</sequence>
<dbReference type="RefSeq" id="WP_218868881.1">
    <property type="nucleotide sequence ID" value="NZ_JACCFM010000001.1"/>
</dbReference>
<dbReference type="Gene3D" id="3.40.50.300">
    <property type="entry name" value="P-loop containing nucleotide triphosphate hydrolases"/>
    <property type="match status" value="1"/>
</dbReference>
<keyword evidence="3" id="KW-0238">DNA-binding</keyword>
<reference evidence="5 6" key="1">
    <citation type="submission" date="2020-07" db="EMBL/GenBank/DDBJ databases">
        <title>Sequencing the genomes of 1000 actinobacteria strains.</title>
        <authorList>
            <person name="Klenk H.-P."/>
        </authorList>
    </citation>
    <scope>NUCLEOTIDE SEQUENCE [LARGE SCALE GENOMIC DNA]</scope>
    <source>
        <strain evidence="5 6">LI1</strain>
    </source>
</reference>
<organism evidence="5 6">
    <name type="scientific">Glaciibacter psychrotolerans</name>
    <dbReference type="NCBI Taxonomy" id="670054"/>
    <lineage>
        <taxon>Bacteria</taxon>
        <taxon>Bacillati</taxon>
        <taxon>Actinomycetota</taxon>
        <taxon>Actinomycetes</taxon>
        <taxon>Micrococcales</taxon>
        <taxon>Microbacteriaceae</taxon>
        <taxon>Glaciibacter</taxon>
    </lineage>
</organism>
<dbReference type="PANTHER" id="PTHR11361">
    <property type="entry name" value="DNA MISMATCH REPAIR PROTEIN MUTS FAMILY MEMBER"/>
    <property type="match status" value="1"/>
</dbReference>
<dbReference type="SUPFAM" id="SSF52540">
    <property type="entry name" value="P-loop containing nucleoside triphosphate hydrolases"/>
    <property type="match status" value="1"/>
</dbReference>
<name>A0A7Z0EF96_9MICO</name>
<gene>
    <name evidence="5" type="ORF">HNR05_002374</name>
</gene>
<dbReference type="AlphaFoldDB" id="A0A7Z0EF96"/>
<feature type="domain" description="DNA mismatch repair proteins mutS family" evidence="4">
    <location>
        <begin position="343"/>
        <end position="524"/>
    </location>
</feature>
<dbReference type="InterPro" id="IPR000432">
    <property type="entry name" value="DNA_mismatch_repair_MutS_C"/>
</dbReference>
<protein>
    <submittedName>
        <fullName evidence="5">DNA mismatch repair ATPase MutS</fullName>
    </submittedName>
</protein>
<dbReference type="InterPro" id="IPR027417">
    <property type="entry name" value="P-loop_NTPase"/>
</dbReference>
<accession>A0A7Z0EF96</accession>
<comment type="caution">
    <text evidence="5">The sequence shown here is derived from an EMBL/GenBank/DDBJ whole genome shotgun (WGS) entry which is preliminary data.</text>
</comment>
<dbReference type="EMBL" id="JACCFM010000001">
    <property type="protein sequence ID" value="NYJ20583.1"/>
    <property type="molecule type" value="Genomic_DNA"/>
</dbReference>
<keyword evidence="2" id="KW-0067">ATP-binding</keyword>
<evidence type="ECO:0000256" key="2">
    <source>
        <dbReference type="ARBA" id="ARBA00022840"/>
    </source>
</evidence>
<dbReference type="PANTHER" id="PTHR11361:SF34">
    <property type="entry name" value="DNA MISMATCH REPAIR PROTEIN MSH1, MITOCHONDRIAL"/>
    <property type="match status" value="1"/>
</dbReference>
<evidence type="ECO:0000256" key="3">
    <source>
        <dbReference type="ARBA" id="ARBA00023125"/>
    </source>
</evidence>
<evidence type="ECO:0000313" key="6">
    <source>
        <dbReference type="Proteomes" id="UP000537260"/>
    </source>
</evidence>
<proteinExistence type="predicted"/>
<evidence type="ECO:0000256" key="1">
    <source>
        <dbReference type="ARBA" id="ARBA00022741"/>
    </source>
</evidence>
<keyword evidence="1" id="KW-0547">Nucleotide-binding</keyword>
<evidence type="ECO:0000313" key="5">
    <source>
        <dbReference type="EMBL" id="NYJ20583.1"/>
    </source>
</evidence>
<dbReference type="GO" id="GO:0140664">
    <property type="term" value="F:ATP-dependent DNA damage sensor activity"/>
    <property type="evidence" value="ECO:0007669"/>
    <property type="project" value="InterPro"/>
</dbReference>
<dbReference type="GO" id="GO:0030983">
    <property type="term" value="F:mismatched DNA binding"/>
    <property type="evidence" value="ECO:0007669"/>
    <property type="project" value="InterPro"/>
</dbReference>